<dbReference type="RefSeq" id="WP_117532876.1">
    <property type="nucleotide sequence ID" value="NZ_QUSM01000009.1"/>
</dbReference>
<gene>
    <name evidence="2" type="ORF">DW687_11920</name>
</gene>
<evidence type="ECO:0000313" key="3">
    <source>
        <dbReference type="Proteomes" id="UP000261212"/>
    </source>
</evidence>
<protein>
    <submittedName>
        <fullName evidence="2">Uncharacterized protein</fullName>
    </submittedName>
</protein>
<dbReference type="EMBL" id="QUSM01000009">
    <property type="protein sequence ID" value="RGD72940.1"/>
    <property type="molecule type" value="Genomic_DNA"/>
</dbReference>
<sequence length="196" mass="21816">MNILDTTKIVSISDIIQIISIIISSVFTIISIGIAVLSLKKSQKAIELTETSIEEANRPYIVVYSDCIQVASTIHQYLIVKNFGKIGATITSLKITPPYKKDLSNGESGGFTKLDNTFLAPNQTLTTVLFSDYSKNKRVGVTNISITYKTSKKEYIDNFIINEDLDLTFTKTKPHKTKPITEVVTYAAEELSRKNL</sequence>
<keyword evidence="1" id="KW-0472">Membrane</keyword>
<feature type="transmembrane region" description="Helical" evidence="1">
    <location>
        <begin position="15"/>
        <end position="39"/>
    </location>
</feature>
<keyword evidence="1" id="KW-0812">Transmembrane</keyword>
<dbReference type="AlphaFoldDB" id="A0A3E3DUI1"/>
<proteinExistence type="predicted"/>
<organism evidence="2 3">
    <name type="scientific">Anaerofustis stercorihominis</name>
    <dbReference type="NCBI Taxonomy" id="214853"/>
    <lineage>
        <taxon>Bacteria</taxon>
        <taxon>Bacillati</taxon>
        <taxon>Bacillota</taxon>
        <taxon>Clostridia</taxon>
        <taxon>Eubacteriales</taxon>
        <taxon>Eubacteriaceae</taxon>
        <taxon>Anaerofustis</taxon>
    </lineage>
</organism>
<name>A0A3E3DUI1_9FIRM</name>
<keyword evidence="1" id="KW-1133">Transmembrane helix</keyword>
<evidence type="ECO:0000256" key="1">
    <source>
        <dbReference type="SAM" id="Phobius"/>
    </source>
</evidence>
<comment type="caution">
    <text evidence="2">The sequence shown here is derived from an EMBL/GenBank/DDBJ whole genome shotgun (WGS) entry which is preliminary data.</text>
</comment>
<evidence type="ECO:0000313" key="2">
    <source>
        <dbReference type="EMBL" id="RGD72940.1"/>
    </source>
</evidence>
<reference evidence="2 3" key="1">
    <citation type="submission" date="2018-08" db="EMBL/GenBank/DDBJ databases">
        <title>A genome reference for cultivated species of the human gut microbiota.</title>
        <authorList>
            <person name="Zou Y."/>
            <person name="Xue W."/>
            <person name="Luo G."/>
        </authorList>
    </citation>
    <scope>NUCLEOTIDE SEQUENCE [LARGE SCALE GENOMIC DNA]</scope>
    <source>
        <strain evidence="2 3">AM25-6</strain>
    </source>
</reference>
<dbReference type="Proteomes" id="UP000261212">
    <property type="component" value="Unassembled WGS sequence"/>
</dbReference>
<accession>A0A3E3DUI1</accession>